<dbReference type="PANTHER" id="PTHR34137:SF1">
    <property type="entry name" value="EXODEOXYRIBONUCLEASE 7 SMALL SUBUNIT"/>
    <property type="match status" value="1"/>
</dbReference>
<name>A0A840S6Q7_9BURK</name>
<keyword evidence="3 6" id="KW-0540">Nuclease</keyword>
<dbReference type="Gene3D" id="1.10.287.1040">
    <property type="entry name" value="Exonuclease VII, small subunit"/>
    <property type="match status" value="1"/>
</dbReference>
<dbReference type="InterPro" id="IPR037004">
    <property type="entry name" value="Exonuc_VII_ssu_sf"/>
</dbReference>
<organism evidence="7 8">
    <name type="scientific">Inhella inkyongensis</name>
    <dbReference type="NCBI Taxonomy" id="392593"/>
    <lineage>
        <taxon>Bacteria</taxon>
        <taxon>Pseudomonadati</taxon>
        <taxon>Pseudomonadota</taxon>
        <taxon>Betaproteobacteria</taxon>
        <taxon>Burkholderiales</taxon>
        <taxon>Sphaerotilaceae</taxon>
        <taxon>Inhella</taxon>
    </lineage>
</organism>
<dbReference type="InterPro" id="IPR003761">
    <property type="entry name" value="Exonuc_VII_S"/>
</dbReference>
<dbReference type="PANTHER" id="PTHR34137">
    <property type="entry name" value="EXODEOXYRIBONUCLEASE 7 SMALL SUBUNIT"/>
    <property type="match status" value="1"/>
</dbReference>
<comment type="subcellular location">
    <subcellularLocation>
        <location evidence="6">Cytoplasm</location>
    </subcellularLocation>
</comment>
<accession>A0A840S6Q7</accession>
<dbReference type="EC" id="3.1.11.6" evidence="6"/>
<protein>
    <recommendedName>
        <fullName evidence="6">Exodeoxyribonuclease 7 small subunit</fullName>
        <ecNumber evidence="6">3.1.11.6</ecNumber>
    </recommendedName>
    <alternativeName>
        <fullName evidence="6">Exodeoxyribonuclease VII small subunit</fullName>
        <shortName evidence="6">Exonuclease VII small subunit</shortName>
    </alternativeName>
</protein>
<comment type="catalytic activity">
    <reaction evidence="6">
        <text>Exonucleolytic cleavage in either 5'- to 3'- or 3'- to 5'-direction to yield nucleoside 5'-phosphates.</text>
        <dbReference type="EC" id="3.1.11.6"/>
    </reaction>
</comment>
<keyword evidence="5 6" id="KW-0269">Exonuclease</keyword>
<evidence type="ECO:0000256" key="4">
    <source>
        <dbReference type="ARBA" id="ARBA00022801"/>
    </source>
</evidence>
<comment type="function">
    <text evidence="6">Bidirectionally degrades single-stranded DNA into large acid-insoluble oligonucleotides, which are then degraded further into small acid-soluble oligonucleotides.</text>
</comment>
<dbReference type="GO" id="GO:0006308">
    <property type="term" value="P:DNA catabolic process"/>
    <property type="evidence" value="ECO:0007669"/>
    <property type="project" value="UniProtKB-UniRule"/>
</dbReference>
<dbReference type="Pfam" id="PF02609">
    <property type="entry name" value="Exonuc_VII_S"/>
    <property type="match status" value="1"/>
</dbReference>
<evidence type="ECO:0000313" key="7">
    <source>
        <dbReference type="EMBL" id="MBB5204271.1"/>
    </source>
</evidence>
<evidence type="ECO:0000256" key="5">
    <source>
        <dbReference type="ARBA" id="ARBA00022839"/>
    </source>
</evidence>
<dbReference type="EMBL" id="JACHHO010000002">
    <property type="protein sequence ID" value="MBB5204271.1"/>
    <property type="molecule type" value="Genomic_DNA"/>
</dbReference>
<evidence type="ECO:0000256" key="3">
    <source>
        <dbReference type="ARBA" id="ARBA00022722"/>
    </source>
</evidence>
<evidence type="ECO:0000256" key="2">
    <source>
        <dbReference type="ARBA" id="ARBA00022490"/>
    </source>
</evidence>
<dbReference type="OrthoDB" id="287668at2"/>
<dbReference type="PIRSF" id="PIRSF006488">
    <property type="entry name" value="Exonuc_VII_S"/>
    <property type="match status" value="1"/>
</dbReference>
<gene>
    <name evidence="6" type="primary">xseB</name>
    <name evidence="7" type="ORF">HNQ51_001585</name>
</gene>
<dbReference type="GO" id="GO:0005829">
    <property type="term" value="C:cytosol"/>
    <property type="evidence" value="ECO:0007669"/>
    <property type="project" value="TreeGrafter"/>
</dbReference>
<dbReference type="AlphaFoldDB" id="A0A840S6Q7"/>
<reference evidence="7 8" key="1">
    <citation type="submission" date="2020-08" db="EMBL/GenBank/DDBJ databases">
        <title>Genomic Encyclopedia of Type Strains, Phase IV (KMG-IV): sequencing the most valuable type-strain genomes for metagenomic binning, comparative biology and taxonomic classification.</title>
        <authorList>
            <person name="Goeker M."/>
        </authorList>
    </citation>
    <scope>NUCLEOTIDE SEQUENCE [LARGE SCALE GENOMIC DNA]</scope>
    <source>
        <strain evidence="7 8">DSM 23958</strain>
    </source>
</reference>
<keyword evidence="4 6" id="KW-0378">Hydrolase</keyword>
<keyword evidence="8" id="KW-1185">Reference proteome</keyword>
<keyword evidence="2 6" id="KW-0963">Cytoplasm</keyword>
<dbReference type="GO" id="GO:0008855">
    <property type="term" value="F:exodeoxyribonuclease VII activity"/>
    <property type="evidence" value="ECO:0007669"/>
    <property type="project" value="UniProtKB-UniRule"/>
</dbReference>
<proteinExistence type="inferred from homology"/>
<comment type="similarity">
    <text evidence="1 6">Belongs to the XseB family.</text>
</comment>
<dbReference type="HAMAP" id="MF_00337">
    <property type="entry name" value="Exonuc_7_S"/>
    <property type="match status" value="1"/>
</dbReference>
<dbReference type="NCBIfam" id="TIGR01280">
    <property type="entry name" value="xseB"/>
    <property type="match status" value="1"/>
</dbReference>
<dbReference type="GO" id="GO:0009318">
    <property type="term" value="C:exodeoxyribonuclease VII complex"/>
    <property type="evidence" value="ECO:0007669"/>
    <property type="project" value="UniProtKB-UniRule"/>
</dbReference>
<dbReference type="SUPFAM" id="SSF116842">
    <property type="entry name" value="XseB-like"/>
    <property type="match status" value="1"/>
</dbReference>
<dbReference type="Proteomes" id="UP000554837">
    <property type="component" value="Unassembled WGS sequence"/>
</dbReference>
<sequence length="76" mass="8083">MPKSAKAAPPASFDAALAELEQLVGAMEGGALPLEQLLAGYQRGAELLGFCRERLQAVEQQVKVLDDGALKAWEDT</sequence>
<comment type="subunit">
    <text evidence="6">Heterooligomer composed of large and small subunits.</text>
</comment>
<comment type="caution">
    <text evidence="7">The sequence shown here is derived from an EMBL/GenBank/DDBJ whole genome shotgun (WGS) entry which is preliminary data.</text>
</comment>
<evidence type="ECO:0000256" key="1">
    <source>
        <dbReference type="ARBA" id="ARBA00009998"/>
    </source>
</evidence>
<dbReference type="NCBIfam" id="NF002141">
    <property type="entry name" value="PRK00977.1-5"/>
    <property type="match status" value="1"/>
</dbReference>
<dbReference type="RefSeq" id="WP_138856032.1">
    <property type="nucleotide sequence ID" value="NZ_CP040709.1"/>
</dbReference>
<evidence type="ECO:0000256" key="6">
    <source>
        <dbReference type="HAMAP-Rule" id="MF_00337"/>
    </source>
</evidence>
<evidence type="ECO:0000313" key="8">
    <source>
        <dbReference type="Proteomes" id="UP000554837"/>
    </source>
</evidence>